<accession>A0AAW5V483</accession>
<keyword evidence="2" id="KW-0808">Transferase</keyword>
<reference evidence="2" key="1">
    <citation type="submission" date="2022-06" db="EMBL/GenBank/DDBJ databases">
        <title>Leptospira isolates from biofilms formed at urban environments.</title>
        <authorList>
            <person name="Ribeiro P.S."/>
            <person name="Sousa T."/>
            <person name="Carvalho N."/>
            <person name="Aburjaile F."/>
            <person name="Neves F."/>
            <person name="Oliveira D."/>
            <person name="Blanco L."/>
            <person name="Lima J."/>
            <person name="Costa F."/>
            <person name="Brenig B."/>
            <person name="Soares S."/>
            <person name="Ramos R."/>
            <person name="Goes-Neto A."/>
            <person name="Matiuzzi M."/>
            <person name="Azevedo V."/>
            <person name="Ristow P."/>
        </authorList>
    </citation>
    <scope>NUCLEOTIDE SEQUENCE</scope>
    <source>
        <strain evidence="2">VSF7</strain>
    </source>
</reference>
<dbReference type="InterPro" id="IPR029063">
    <property type="entry name" value="SAM-dependent_MTases_sf"/>
</dbReference>
<protein>
    <submittedName>
        <fullName evidence="2">Class I SAM-dependent methyltransferase</fullName>
    </submittedName>
</protein>
<dbReference type="GO" id="GO:0008168">
    <property type="term" value="F:methyltransferase activity"/>
    <property type="evidence" value="ECO:0007669"/>
    <property type="project" value="UniProtKB-KW"/>
</dbReference>
<comment type="caution">
    <text evidence="2">The sequence shown here is derived from an EMBL/GenBank/DDBJ whole genome shotgun (WGS) entry which is preliminary data.</text>
</comment>
<dbReference type="InterPro" id="IPR025714">
    <property type="entry name" value="Methyltranfer_dom"/>
</dbReference>
<name>A0AAW5V483_9LEPT</name>
<evidence type="ECO:0000259" key="1">
    <source>
        <dbReference type="Pfam" id="PF13847"/>
    </source>
</evidence>
<proteinExistence type="predicted"/>
<dbReference type="SUPFAM" id="SSF53335">
    <property type="entry name" value="S-adenosyl-L-methionine-dependent methyltransferases"/>
    <property type="match status" value="1"/>
</dbReference>
<evidence type="ECO:0000313" key="2">
    <source>
        <dbReference type="EMBL" id="MCW7515842.1"/>
    </source>
</evidence>
<dbReference type="Pfam" id="PF13847">
    <property type="entry name" value="Methyltransf_31"/>
    <property type="match status" value="1"/>
</dbReference>
<keyword evidence="2" id="KW-0489">Methyltransferase</keyword>
<dbReference type="GO" id="GO:0032259">
    <property type="term" value="P:methylation"/>
    <property type="evidence" value="ECO:0007669"/>
    <property type="project" value="UniProtKB-KW"/>
</dbReference>
<dbReference type="AlphaFoldDB" id="A0AAW5V483"/>
<dbReference type="EMBL" id="JAMQQD010000003">
    <property type="protein sequence ID" value="MCW7515842.1"/>
    <property type="molecule type" value="Genomic_DNA"/>
</dbReference>
<feature type="domain" description="Methyltransferase" evidence="1">
    <location>
        <begin position="41"/>
        <end position="100"/>
    </location>
</feature>
<evidence type="ECO:0000313" key="3">
    <source>
        <dbReference type="Proteomes" id="UP001209694"/>
    </source>
</evidence>
<dbReference type="Gene3D" id="3.40.50.150">
    <property type="entry name" value="Vaccinia Virus protein VP39"/>
    <property type="match status" value="1"/>
</dbReference>
<gene>
    <name evidence="2" type="ORF">ND810_11800</name>
</gene>
<sequence length="204" mass="23344">MTDEIWDSLLPVAYKALSPYQWTPIEITRFTWEYLKTESVSSVMDLGSGVGKFCLNLVQYANGSFPVYGVEDRKELVELSLELKQKMGLTGVQFTNSDFLVNFPFGHSHYYVFNPLYEMMKGEHSIDFKKEKSAMVFIKNLQIFKNHLNQCKKGTKVITYHGFGGTALPGYKKNFKKGMGNRRVDGMGKRIVHFPKSITSKILN</sequence>
<organism evidence="2 3">
    <name type="scientific">Leptospira levettii</name>
    <dbReference type="NCBI Taxonomy" id="2023178"/>
    <lineage>
        <taxon>Bacteria</taxon>
        <taxon>Pseudomonadati</taxon>
        <taxon>Spirochaetota</taxon>
        <taxon>Spirochaetia</taxon>
        <taxon>Leptospirales</taxon>
        <taxon>Leptospiraceae</taxon>
        <taxon>Leptospira</taxon>
    </lineage>
</organism>
<dbReference type="RefSeq" id="WP_265356062.1">
    <property type="nucleotide sequence ID" value="NZ_JAMQPS010000002.1"/>
</dbReference>
<dbReference type="Proteomes" id="UP001209694">
    <property type="component" value="Unassembled WGS sequence"/>
</dbReference>